<sequence>MDDKKLTEYAEYWDIEGSEFLLVSSEHNSSDWTKCLIYHKESGCYEIIEDSDISQEVMLRMHNAGVPIVHVDDLKKLGKK</sequence>
<protein>
    <submittedName>
        <fullName evidence="1">Uncharacterized protein</fullName>
    </submittedName>
</protein>
<proteinExistence type="predicted"/>
<gene>
    <name evidence="1" type="ORF">Pan241w_02130</name>
</gene>
<evidence type="ECO:0000313" key="1">
    <source>
        <dbReference type="EMBL" id="QDT40157.1"/>
    </source>
</evidence>
<organism evidence="1 2">
    <name type="scientific">Gimesia alba</name>
    <dbReference type="NCBI Taxonomy" id="2527973"/>
    <lineage>
        <taxon>Bacteria</taxon>
        <taxon>Pseudomonadati</taxon>
        <taxon>Planctomycetota</taxon>
        <taxon>Planctomycetia</taxon>
        <taxon>Planctomycetales</taxon>
        <taxon>Planctomycetaceae</taxon>
        <taxon>Gimesia</taxon>
    </lineage>
</organism>
<accession>A0A517R8D2</accession>
<reference evidence="1 2" key="1">
    <citation type="submission" date="2019-02" db="EMBL/GenBank/DDBJ databases">
        <title>Deep-cultivation of Planctomycetes and their phenomic and genomic characterization uncovers novel biology.</title>
        <authorList>
            <person name="Wiegand S."/>
            <person name="Jogler M."/>
            <person name="Boedeker C."/>
            <person name="Pinto D."/>
            <person name="Vollmers J."/>
            <person name="Rivas-Marin E."/>
            <person name="Kohn T."/>
            <person name="Peeters S.H."/>
            <person name="Heuer A."/>
            <person name="Rast P."/>
            <person name="Oberbeckmann S."/>
            <person name="Bunk B."/>
            <person name="Jeske O."/>
            <person name="Meyerdierks A."/>
            <person name="Storesund J.E."/>
            <person name="Kallscheuer N."/>
            <person name="Luecker S."/>
            <person name="Lage O.M."/>
            <person name="Pohl T."/>
            <person name="Merkel B.J."/>
            <person name="Hornburger P."/>
            <person name="Mueller R.-W."/>
            <person name="Bruemmer F."/>
            <person name="Labrenz M."/>
            <person name="Spormann A.M."/>
            <person name="Op den Camp H."/>
            <person name="Overmann J."/>
            <person name="Amann R."/>
            <person name="Jetten M.S.M."/>
            <person name="Mascher T."/>
            <person name="Medema M.H."/>
            <person name="Devos D.P."/>
            <person name="Kaster A.-K."/>
            <person name="Ovreas L."/>
            <person name="Rohde M."/>
            <person name="Galperin M.Y."/>
            <person name="Jogler C."/>
        </authorList>
    </citation>
    <scope>NUCLEOTIDE SEQUENCE [LARGE SCALE GENOMIC DNA]</scope>
    <source>
        <strain evidence="1 2">Pan241w</strain>
    </source>
</reference>
<name>A0A517R8D2_9PLAN</name>
<dbReference type="KEGG" id="gaz:Pan241w_02130"/>
<dbReference type="AlphaFoldDB" id="A0A517R8D2"/>
<dbReference type="EMBL" id="CP036269">
    <property type="protein sequence ID" value="QDT40157.1"/>
    <property type="molecule type" value="Genomic_DNA"/>
</dbReference>
<keyword evidence="2" id="KW-1185">Reference proteome</keyword>
<dbReference type="Proteomes" id="UP000317171">
    <property type="component" value="Chromosome"/>
</dbReference>
<evidence type="ECO:0000313" key="2">
    <source>
        <dbReference type="Proteomes" id="UP000317171"/>
    </source>
</evidence>